<evidence type="ECO:0000313" key="2">
    <source>
        <dbReference type="EMBL" id="PSR25772.1"/>
    </source>
</evidence>
<feature type="domain" description="Amidohydrolase 3" evidence="1">
    <location>
        <begin position="44"/>
        <end position="253"/>
    </location>
</feature>
<evidence type="ECO:0000259" key="1">
    <source>
        <dbReference type="Pfam" id="PF07969"/>
    </source>
</evidence>
<dbReference type="InterPro" id="IPR052349">
    <property type="entry name" value="Metallo-hydrolase_Enzymes"/>
</dbReference>
<comment type="caution">
    <text evidence="2">The sequence shown here is derived from an EMBL/GenBank/DDBJ whole genome shotgun (WGS) entry which is preliminary data.</text>
</comment>
<dbReference type="InterPro" id="IPR013108">
    <property type="entry name" value="Amidohydro_3"/>
</dbReference>
<dbReference type="Pfam" id="PF07969">
    <property type="entry name" value="Amidohydro_3"/>
    <property type="match status" value="1"/>
</dbReference>
<sequence length="263" mass="29501">MKDKIDVQLVLMCPTEIDPAWSKFLCEIRDNLSALGGVPWLAAHPVKNIQWILDQATRLGLGVDLHIDETLDAEAKTLQWLTDEVLQRSFPNPVVASHVVAIGNYDNAIQQRVARAVKDAGIHIVSLPQTNCYLQGRESPYLKWRGITPMKLWKDMGVNVALASDNIEDPFHPWGNGDLLQVASLALYAAQLQPDDEIDVLRAISYTPRRWLSADRDPLAPCHKTDLLVLPVAQVHAVFTQMPQARAVFKQGRLIRRRVVIVD</sequence>
<dbReference type="SUPFAM" id="SSF51556">
    <property type="entry name" value="Metallo-dependent hydrolases"/>
    <property type="match status" value="1"/>
</dbReference>
<dbReference type="PANTHER" id="PTHR32027">
    <property type="entry name" value="CYTOSINE DEAMINASE"/>
    <property type="match status" value="1"/>
</dbReference>
<reference evidence="2 3" key="1">
    <citation type="journal article" date="2014" name="BMC Genomics">
        <title>Comparison of environmental and isolate Sulfobacillus genomes reveals diverse carbon, sulfur, nitrogen, and hydrogen metabolisms.</title>
        <authorList>
            <person name="Justice N.B."/>
            <person name="Norman A."/>
            <person name="Brown C.T."/>
            <person name="Singh A."/>
            <person name="Thomas B.C."/>
            <person name="Banfield J.F."/>
        </authorList>
    </citation>
    <scope>NUCLEOTIDE SEQUENCE [LARGE SCALE GENOMIC DNA]</scope>
    <source>
        <strain evidence="2">AMDSBA5</strain>
    </source>
</reference>
<name>A0A2T2WU71_SULTH</name>
<organism evidence="2 3">
    <name type="scientific">Sulfobacillus thermosulfidooxidans</name>
    <dbReference type="NCBI Taxonomy" id="28034"/>
    <lineage>
        <taxon>Bacteria</taxon>
        <taxon>Bacillati</taxon>
        <taxon>Bacillota</taxon>
        <taxon>Clostridia</taxon>
        <taxon>Eubacteriales</taxon>
        <taxon>Clostridiales Family XVII. Incertae Sedis</taxon>
        <taxon>Sulfobacillus</taxon>
    </lineage>
</organism>
<dbReference type="GO" id="GO:0016814">
    <property type="term" value="F:hydrolase activity, acting on carbon-nitrogen (but not peptide) bonds, in cyclic amidines"/>
    <property type="evidence" value="ECO:0007669"/>
    <property type="project" value="TreeGrafter"/>
</dbReference>
<proteinExistence type="predicted"/>
<dbReference type="AlphaFoldDB" id="A0A2T2WU71"/>
<accession>A0A2T2WU71</accession>
<protein>
    <recommendedName>
        <fullName evidence="1">Amidohydrolase 3 domain-containing protein</fullName>
    </recommendedName>
</protein>
<dbReference type="Gene3D" id="3.20.20.140">
    <property type="entry name" value="Metal-dependent hydrolases"/>
    <property type="match status" value="1"/>
</dbReference>
<gene>
    <name evidence="2" type="ORF">C7B47_11170</name>
</gene>
<dbReference type="InterPro" id="IPR032466">
    <property type="entry name" value="Metal_Hydrolase"/>
</dbReference>
<dbReference type="PANTHER" id="PTHR32027:SF0">
    <property type="entry name" value="CYTOSINE DEAMINASE"/>
    <property type="match status" value="1"/>
</dbReference>
<dbReference type="EMBL" id="PXYX01000025">
    <property type="protein sequence ID" value="PSR25772.1"/>
    <property type="molecule type" value="Genomic_DNA"/>
</dbReference>
<dbReference type="Proteomes" id="UP000242705">
    <property type="component" value="Unassembled WGS sequence"/>
</dbReference>
<evidence type="ECO:0000313" key="3">
    <source>
        <dbReference type="Proteomes" id="UP000242705"/>
    </source>
</evidence>